<evidence type="ECO:0000259" key="5">
    <source>
        <dbReference type="PROSITE" id="PS50240"/>
    </source>
</evidence>
<dbReference type="FunFam" id="2.40.10.10:FF:000068">
    <property type="entry name" value="transmembrane protease serine 2"/>
    <property type="match status" value="1"/>
</dbReference>
<evidence type="ECO:0000313" key="6">
    <source>
        <dbReference type="EnsemblMetazoa" id="AATE001441-PA.1"/>
    </source>
</evidence>
<dbReference type="EnsemblMetazoa" id="AATE001441-RA">
    <property type="protein sequence ID" value="AATE001441-PA.1"/>
    <property type="gene ID" value="AATE001441"/>
</dbReference>
<dbReference type="PANTHER" id="PTHR24252">
    <property type="entry name" value="ACROSIN-RELATED"/>
    <property type="match status" value="1"/>
</dbReference>
<dbReference type="PROSITE" id="PS00135">
    <property type="entry name" value="TRYPSIN_SER"/>
    <property type="match status" value="1"/>
</dbReference>
<dbReference type="AlphaFoldDB" id="A0A182ILJ8"/>
<keyword evidence="7" id="KW-1185">Reference proteome</keyword>
<reference evidence="7" key="1">
    <citation type="submission" date="2021-09" db="EMBL/GenBank/DDBJ databases">
        <authorList>
            <consortium name="Infravec"/>
            <person name="Campbell I L."/>
            <person name="Maslen G."/>
            <person name="Yates A."/>
        </authorList>
    </citation>
    <scope>NUCLEOTIDE SEQUENCE [LARGE SCALE GENOMIC DNA]</scope>
    <source>
        <strain evidence="7">Infravec2 EBRE</strain>
    </source>
</reference>
<keyword evidence="3" id="KW-0378">Hydrolase</keyword>
<dbReference type="PANTHER" id="PTHR24252:SF7">
    <property type="entry name" value="HYALIN"/>
    <property type="match status" value="1"/>
</dbReference>
<proteinExistence type="inferred from homology"/>
<feature type="chain" id="PRO_5044550950" description="Peptidase S1 domain-containing protein" evidence="4">
    <location>
        <begin position="16"/>
        <end position="368"/>
    </location>
</feature>
<dbReference type="SMART" id="SM00020">
    <property type="entry name" value="Tryp_SPc"/>
    <property type="match status" value="1"/>
</dbReference>
<dbReference type="EnsemblMetazoa" id="ENSAATROPT014292">
    <property type="protein sequence ID" value="ENSAATROPP013030"/>
    <property type="gene ID" value="ENSAATROPG011592"/>
</dbReference>
<keyword evidence="3" id="KW-0720">Serine protease</keyword>
<dbReference type="SUPFAM" id="SSF50494">
    <property type="entry name" value="Trypsin-like serine proteases"/>
    <property type="match status" value="1"/>
</dbReference>
<dbReference type="EMBL" id="AXCP01007302">
    <property type="status" value="NOT_ANNOTATED_CDS"/>
    <property type="molecule type" value="Genomic_DNA"/>
</dbReference>
<dbReference type="Pfam" id="PF00089">
    <property type="entry name" value="Trypsin"/>
    <property type="match status" value="1"/>
</dbReference>
<feature type="signal peptide" evidence="4">
    <location>
        <begin position="1"/>
        <end position="15"/>
    </location>
</feature>
<evidence type="ECO:0000313" key="7">
    <source>
        <dbReference type="Proteomes" id="UP000075880"/>
    </source>
</evidence>
<dbReference type="InterPro" id="IPR018114">
    <property type="entry name" value="TRYPSIN_HIS"/>
</dbReference>
<accession>A0A182ILJ8</accession>
<dbReference type="Proteomes" id="UP000075880">
    <property type="component" value="Unassembled WGS sequence"/>
</dbReference>
<protein>
    <recommendedName>
        <fullName evidence="5">Peptidase S1 domain-containing protein</fullName>
    </recommendedName>
</protein>
<feature type="domain" description="Peptidase S1" evidence="5">
    <location>
        <begin position="127"/>
        <end position="363"/>
    </location>
</feature>
<keyword evidence="3" id="KW-0645">Protease</keyword>
<dbReference type="PRINTS" id="PR00722">
    <property type="entry name" value="CHYMOTRYPSIN"/>
</dbReference>
<keyword evidence="4" id="KW-0732">Signal</keyword>
<dbReference type="PROSITE" id="PS50240">
    <property type="entry name" value="TRYPSIN_DOM"/>
    <property type="match status" value="1"/>
</dbReference>
<dbReference type="VEuPathDB" id="VectorBase:AATE001441"/>
<dbReference type="Gene3D" id="2.40.10.10">
    <property type="entry name" value="Trypsin-like serine proteases"/>
    <property type="match status" value="1"/>
</dbReference>
<evidence type="ECO:0000256" key="1">
    <source>
        <dbReference type="ARBA" id="ARBA00023157"/>
    </source>
</evidence>
<organism evidence="6">
    <name type="scientific">Anopheles atroparvus</name>
    <name type="common">European mosquito</name>
    <dbReference type="NCBI Taxonomy" id="41427"/>
    <lineage>
        <taxon>Eukaryota</taxon>
        <taxon>Metazoa</taxon>
        <taxon>Ecdysozoa</taxon>
        <taxon>Arthropoda</taxon>
        <taxon>Hexapoda</taxon>
        <taxon>Insecta</taxon>
        <taxon>Pterygota</taxon>
        <taxon>Neoptera</taxon>
        <taxon>Endopterygota</taxon>
        <taxon>Diptera</taxon>
        <taxon>Nematocera</taxon>
        <taxon>Culicoidea</taxon>
        <taxon>Culicidae</taxon>
        <taxon>Anophelinae</taxon>
        <taxon>Anopheles</taxon>
    </lineage>
</organism>
<dbReference type="GO" id="GO:0004252">
    <property type="term" value="F:serine-type endopeptidase activity"/>
    <property type="evidence" value="ECO:0007669"/>
    <property type="project" value="InterPro"/>
</dbReference>
<dbReference type="InterPro" id="IPR009003">
    <property type="entry name" value="Peptidase_S1_PA"/>
</dbReference>
<reference evidence="6" key="2">
    <citation type="submission" date="2022-08" db="UniProtKB">
        <authorList>
            <consortium name="EnsemblMetazoa"/>
        </authorList>
    </citation>
    <scope>IDENTIFICATION</scope>
    <source>
        <strain evidence="6">EBRO</strain>
    </source>
</reference>
<dbReference type="STRING" id="41427.A0A182ILJ8"/>
<dbReference type="InterPro" id="IPR043504">
    <property type="entry name" value="Peptidase_S1_PA_chymotrypsin"/>
</dbReference>
<dbReference type="EMBL" id="AXCP01007303">
    <property type="status" value="NOT_ANNOTATED_CDS"/>
    <property type="molecule type" value="Genomic_DNA"/>
</dbReference>
<dbReference type="GO" id="GO:0006508">
    <property type="term" value="P:proteolysis"/>
    <property type="evidence" value="ECO:0007669"/>
    <property type="project" value="UniProtKB-KW"/>
</dbReference>
<evidence type="ECO:0000256" key="3">
    <source>
        <dbReference type="RuleBase" id="RU363034"/>
    </source>
</evidence>
<dbReference type="PROSITE" id="PS00134">
    <property type="entry name" value="TRYPSIN_HIS"/>
    <property type="match status" value="1"/>
</dbReference>
<name>A0A182ILJ8_ANOAO</name>
<dbReference type="OrthoDB" id="6357057at2759"/>
<comment type="similarity">
    <text evidence="2">Belongs to the peptidase S1 family. CLIP subfamily.</text>
</comment>
<dbReference type="CDD" id="cd00190">
    <property type="entry name" value="Tryp_SPc"/>
    <property type="match status" value="1"/>
</dbReference>
<dbReference type="InterPro" id="IPR001254">
    <property type="entry name" value="Trypsin_dom"/>
</dbReference>
<evidence type="ECO:0000256" key="2">
    <source>
        <dbReference type="ARBA" id="ARBA00024195"/>
    </source>
</evidence>
<dbReference type="InterPro" id="IPR033116">
    <property type="entry name" value="TRYPSIN_SER"/>
</dbReference>
<dbReference type="InterPro" id="IPR001314">
    <property type="entry name" value="Peptidase_S1A"/>
</dbReference>
<sequence length="368" mass="40057">MLIPLLMRLVPQVLALPLALVLLGATVPGSARTLHEDFAYPSSTEKHYEGDDCEFPGTPRRTGVCRKAAECRRGTGPNAVHCEFSVHDAVVCCPTSDGVGTNRFMAGIAKQECDGFQSRSGSLADHIAGNRNRVALDEFPFMGHLNYGGDSSDVDCGAALISKRFLLTAAHCVKSFKPVSVTLGAVDKNDDGASQYLIKQIHVHERYKKKQNDLAVIELQQDVMFDAHQSPICLNNDLQDIDPAVNLTVMGWGLDGSGSRTNYLFKATVNRVNLEQCRAMFNAVMLPFPTGDKIMCAIGEKSKVNDEYTDTCQGDSGGPLIMSVREKFYLVGVVAFGATCGGSTPGVYTRVSHYIDWIEQKVWGGRIL</sequence>
<keyword evidence="1" id="KW-1015">Disulfide bond</keyword>
<evidence type="ECO:0000256" key="4">
    <source>
        <dbReference type="SAM" id="SignalP"/>
    </source>
</evidence>